<evidence type="ECO:0000256" key="1">
    <source>
        <dbReference type="ARBA" id="ARBA00004141"/>
    </source>
</evidence>
<dbReference type="Pfam" id="PF01733">
    <property type="entry name" value="Nucleoside_tran"/>
    <property type="match status" value="1"/>
</dbReference>
<dbReference type="AlphaFoldDB" id="A0A4P9XH85"/>
<comment type="subcellular location">
    <subcellularLocation>
        <location evidence="1">Membrane</location>
        <topology evidence="1">Multi-pass membrane protein</topology>
    </subcellularLocation>
</comment>
<feature type="transmembrane region" description="Helical" evidence="7">
    <location>
        <begin position="218"/>
        <end position="237"/>
    </location>
</feature>
<feature type="transmembrane region" description="Helical" evidence="7">
    <location>
        <begin position="347"/>
        <end position="367"/>
    </location>
</feature>
<sequence length="485" mass="52895">MPSRHPPGDDHQPAVEASVPLLYEWEQREPPADTGHLAYIAFFLLGLSQLLPWNVFMTASEYFRLSFQGSAFVDNFANYFSGGYNFAGLAGTVLAVYSLRTASKSRWIIYSSLVNVAAFAIVAVVALTDALGPDTFFALALLLISITGVCTAYLQSGGFALASLFPPIYTQAIMSGQGVAGLAPSLIQLFNALTVPLDSEDPYDGALLESRADARWRAFLYFVLALIAILVSLAGYIQLRQLPIYKHYASNHSVNVVEAESGSPGVTSQIEEDDRVQIDDATSRMQDGEASEQAVAAPEHSSLQVLWSIRTLALAVFLIFFVTLSVFPAITVSVVPGDSEMQPRRNLFVAIHFVVYSAGDWLGRTLPTFLRPRFLSSDRSLLTATIARILLLPLLLLTNVKTASRWYAPRITGDQTFMLLVAILAITNGWFSSLAMMRGPLRVRTLDRPQAGTLMVLVMVLGLATGSWASFSMRAIVCGCNPFAR</sequence>
<protein>
    <submittedName>
        <fullName evidence="8">Nucleoside transporter-domain-containing protein</fullName>
    </submittedName>
</protein>
<accession>A0A4P9XH85</accession>
<feature type="transmembrane region" description="Helical" evidence="7">
    <location>
        <begin position="417"/>
        <end position="439"/>
    </location>
</feature>
<feature type="transmembrane region" description="Helical" evidence="7">
    <location>
        <begin position="109"/>
        <end position="130"/>
    </location>
</feature>
<comment type="similarity">
    <text evidence="2">Belongs to the SLC29A/ENT transporter (TC 2.A.57) family.</text>
</comment>
<name>A0A4P9XH85_9FUNG</name>
<dbReference type="SUPFAM" id="SSF103473">
    <property type="entry name" value="MFS general substrate transporter"/>
    <property type="match status" value="1"/>
</dbReference>
<dbReference type="GO" id="GO:0005337">
    <property type="term" value="F:nucleoside transmembrane transporter activity"/>
    <property type="evidence" value="ECO:0007669"/>
    <property type="project" value="InterPro"/>
</dbReference>
<keyword evidence="5 7" id="KW-1133">Transmembrane helix</keyword>
<dbReference type="InterPro" id="IPR036259">
    <property type="entry name" value="MFS_trans_sf"/>
</dbReference>
<dbReference type="PRINTS" id="PR01130">
    <property type="entry name" value="DERENTRNSPRT"/>
</dbReference>
<feature type="transmembrane region" description="Helical" evidence="7">
    <location>
        <begin position="379"/>
        <end position="397"/>
    </location>
</feature>
<reference evidence="9" key="1">
    <citation type="journal article" date="2018" name="Nat. Microbiol.">
        <title>Leveraging single-cell genomics to expand the fungal tree of life.</title>
        <authorList>
            <person name="Ahrendt S.R."/>
            <person name="Quandt C.A."/>
            <person name="Ciobanu D."/>
            <person name="Clum A."/>
            <person name="Salamov A."/>
            <person name="Andreopoulos B."/>
            <person name="Cheng J.F."/>
            <person name="Woyke T."/>
            <person name="Pelin A."/>
            <person name="Henrissat B."/>
            <person name="Reynolds N.K."/>
            <person name="Benny G.L."/>
            <person name="Smith M.E."/>
            <person name="James T.Y."/>
            <person name="Grigoriev I.V."/>
        </authorList>
    </citation>
    <scope>NUCLEOTIDE SEQUENCE [LARGE SCALE GENOMIC DNA]</scope>
    <source>
        <strain evidence="9">RSA 1356</strain>
    </source>
</reference>
<dbReference type="EMBL" id="KZ993318">
    <property type="protein sequence ID" value="RKP05012.1"/>
    <property type="molecule type" value="Genomic_DNA"/>
</dbReference>
<dbReference type="InterPro" id="IPR002259">
    <property type="entry name" value="Eqnu_transpt"/>
</dbReference>
<dbReference type="PANTHER" id="PTHR10332:SF88">
    <property type="entry name" value="EQUILIBRATIVE NUCLEOSIDE TRANSPORTER 1, ISOFORM A"/>
    <property type="match status" value="1"/>
</dbReference>
<keyword evidence="6 7" id="KW-0472">Membrane</keyword>
<evidence type="ECO:0000256" key="2">
    <source>
        <dbReference type="ARBA" id="ARBA00007965"/>
    </source>
</evidence>
<evidence type="ECO:0000313" key="9">
    <source>
        <dbReference type="Proteomes" id="UP000271241"/>
    </source>
</evidence>
<organism evidence="8 9">
    <name type="scientific">Thamnocephalis sphaerospora</name>
    <dbReference type="NCBI Taxonomy" id="78915"/>
    <lineage>
        <taxon>Eukaryota</taxon>
        <taxon>Fungi</taxon>
        <taxon>Fungi incertae sedis</taxon>
        <taxon>Zoopagomycota</taxon>
        <taxon>Zoopagomycotina</taxon>
        <taxon>Zoopagomycetes</taxon>
        <taxon>Zoopagales</taxon>
        <taxon>Sigmoideomycetaceae</taxon>
        <taxon>Thamnocephalis</taxon>
    </lineage>
</organism>
<gene>
    <name evidence="8" type="ORF">THASP1DRAFT_33164</name>
</gene>
<feature type="transmembrane region" description="Helical" evidence="7">
    <location>
        <begin position="136"/>
        <end position="156"/>
    </location>
</feature>
<evidence type="ECO:0000256" key="3">
    <source>
        <dbReference type="ARBA" id="ARBA00022448"/>
    </source>
</evidence>
<dbReference type="OrthoDB" id="46396at2759"/>
<dbReference type="Proteomes" id="UP000271241">
    <property type="component" value="Unassembled WGS sequence"/>
</dbReference>
<dbReference type="PANTHER" id="PTHR10332">
    <property type="entry name" value="EQUILIBRATIVE NUCLEOSIDE TRANSPORTER"/>
    <property type="match status" value="1"/>
</dbReference>
<proteinExistence type="inferred from homology"/>
<dbReference type="PIRSF" id="PIRSF016379">
    <property type="entry name" value="ENT"/>
    <property type="match status" value="1"/>
</dbReference>
<dbReference type="GO" id="GO:0005886">
    <property type="term" value="C:plasma membrane"/>
    <property type="evidence" value="ECO:0007669"/>
    <property type="project" value="TreeGrafter"/>
</dbReference>
<keyword evidence="4 7" id="KW-0812">Transmembrane</keyword>
<feature type="transmembrane region" description="Helical" evidence="7">
    <location>
        <begin position="37"/>
        <end position="56"/>
    </location>
</feature>
<evidence type="ECO:0000256" key="6">
    <source>
        <dbReference type="ARBA" id="ARBA00023136"/>
    </source>
</evidence>
<evidence type="ECO:0000256" key="7">
    <source>
        <dbReference type="SAM" id="Phobius"/>
    </source>
</evidence>
<evidence type="ECO:0000256" key="4">
    <source>
        <dbReference type="ARBA" id="ARBA00022692"/>
    </source>
</evidence>
<evidence type="ECO:0000256" key="5">
    <source>
        <dbReference type="ARBA" id="ARBA00022989"/>
    </source>
</evidence>
<keyword evidence="9" id="KW-1185">Reference proteome</keyword>
<keyword evidence="3" id="KW-0813">Transport</keyword>
<feature type="transmembrane region" description="Helical" evidence="7">
    <location>
        <begin position="76"/>
        <end position="97"/>
    </location>
</feature>
<evidence type="ECO:0000313" key="8">
    <source>
        <dbReference type="EMBL" id="RKP05012.1"/>
    </source>
</evidence>
<feature type="transmembrane region" description="Helical" evidence="7">
    <location>
        <begin position="312"/>
        <end position="335"/>
    </location>
</feature>
<feature type="transmembrane region" description="Helical" evidence="7">
    <location>
        <begin position="451"/>
        <end position="471"/>
    </location>
</feature>